<accession>A0A7L4UMV7</accession>
<evidence type="ECO:0000256" key="3">
    <source>
        <dbReference type="ARBA" id="ARBA00023157"/>
    </source>
</evidence>
<keyword evidence="3" id="KW-1015">Disulfide bond</keyword>
<feature type="chain" id="PRO_5029915707" evidence="5">
    <location>
        <begin position="23"/>
        <end position="394"/>
    </location>
</feature>
<comment type="caution">
    <text evidence="7">The sequence shown here is derived from an EMBL/GenBank/DDBJ whole genome shotgun (WGS) entry which is preliminary data.</text>
</comment>
<name>A0A7L4UMV7_BALHA</name>
<proteinExistence type="predicted"/>
<evidence type="ECO:0000256" key="4">
    <source>
        <dbReference type="ARBA" id="ARBA00023284"/>
    </source>
</evidence>
<dbReference type="InterPro" id="IPR000866">
    <property type="entry name" value="AhpC/TSA"/>
</dbReference>
<dbReference type="PROSITE" id="PS51352">
    <property type="entry name" value="THIOREDOXIN_2"/>
    <property type="match status" value="1"/>
</dbReference>
<dbReference type="PANTHER" id="PTHR42852:SF6">
    <property type="entry name" value="THIOL:DISULFIDE INTERCHANGE PROTEIN DSBE"/>
    <property type="match status" value="1"/>
</dbReference>
<dbReference type="AlphaFoldDB" id="A0A7L4UMV7"/>
<evidence type="ECO:0000256" key="1">
    <source>
        <dbReference type="ARBA" id="ARBA00004196"/>
    </source>
</evidence>
<protein>
    <submittedName>
        <fullName evidence="7">Thiol-disulfide isomerase/thioredoxin</fullName>
    </submittedName>
</protein>
<dbReference type="GO" id="GO:0017004">
    <property type="term" value="P:cytochrome complex assembly"/>
    <property type="evidence" value="ECO:0007669"/>
    <property type="project" value="UniProtKB-KW"/>
</dbReference>
<evidence type="ECO:0000256" key="5">
    <source>
        <dbReference type="SAM" id="SignalP"/>
    </source>
</evidence>
<organism evidence="7 8">
    <name type="scientific">Balneicella halophila</name>
    <dbReference type="NCBI Taxonomy" id="1537566"/>
    <lineage>
        <taxon>Bacteria</taxon>
        <taxon>Pseudomonadati</taxon>
        <taxon>Bacteroidota</taxon>
        <taxon>Bacteroidia</taxon>
        <taxon>Bacteroidales</taxon>
        <taxon>Balneicellaceae</taxon>
        <taxon>Balneicella</taxon>
    </lineage>
</organism>
<dbReference type="GO" id="GO:0016853">
    <property type="term" value="F:isomerase activity"/>
    <property type="evidence" value="ECO:0007669"/>
    <property type="project" value="UniProtKB-KW"/>
</dbReference>
<dbReference type="GO" id="GO:0030313">
    <property type="term" value="C:cell envelope"/>
    <property type="evidence" value="ECO:0007669"/>
    <property type="project" value="UniProtKB-SubCell"/>
</dbReference>
<dbReference type="GO" id="GO:0016209">
    <property type="term" value="F:antioxidant activity"/>
    <property type="evidence" value="ECO:0007669"/>
    <property type="project" value="InterPro"/>
</dbReference>
<comment type="subcellular location">
    <subcellularLocation>
        <location evidence="1">Cell envelope</location>
    </subcellularLocation>
</comment>
<gene>
    <name evidence="7" type="ORF">C7377_1596</name>
</gene>
<dbReference type="CDD" id="cd02966">
    <property type="entry name" value="TlpA_like_family"/>
    <property type="match status" value="1"/>
</dbReference>
<dbReference type="PANTHER" id="PTHR42852">
    <property type="entry name" value="THIOL:DISULFIDE INTERCHANGE PROTEIN DSBE"/>
    <property type="match status" value="1"/>
</dbReference>
<dbReference type="InterPro" id="IPR050553">
    <property type="entry name" value="Thioredoxin_ResA/DsbE_sf"/>
</dbReference>
<dbReference type="Gene3D" id="3.40.30.10">
    <property type="entry name" value="Glutaredoxin"/>
    <property type="match status" value="1"/>
</dbReference>
<dbReference type="PROSITE" id="PS51257">
    <property type="entry name" value="PROKAR_LIPOPROTEIN"/>
    <property type="match status" value="1"/>
</dbReference>
<evidence type="ECO:0000313" key="8">
    <source>
        <dbReference type="Proteomes" id="UP000251835"/>
    </source>
</evidence>
<keyword evidence="4" id="KW-0676">Redox-active center</keyword>
<dbReference type="GO" id="GO:0016491">
    <property type="term" value="F:oxidoreductase activity"/>
    <property type="evidence" value="ECO:0007669"/>
    <property type="project" value="InterPro"/>
</dbReference>
<reference evidence="7 8" key="1">
    <citation type="submission" date="2018-05" db="EMBL/GenBank/DDBJ databases">
        <title>Genomic Encyclopedia of Type Strains, Phase IV (KMG-IV): sequencing the most valuable type-strain genomes for metagenomic binning, comparative biology and taxonomic classification.</title>
        <authorList>
            <person name="Goeker M."/>
        </authorList>
    </citation>
    <scope>NUCLEOTIDE SEQUENCE [LARGE SCALE GENOMIC DNA]</scope>
    <source>
        <strain evidence="7 8">DSM 28579</strain>
    </source>
</reference>
<evidence type="ECO:0000256" key="2">
    <source>
        <dbReference type="ARBA" id="ARBA00022748"/>
    </source>
</evidence>
<keyword evidence="5" id="KW-0732">Signal</keyword>
<feature type="signal peptide" evidence="5">
    <location>
        <begin position="1"/>
        <end position="22"/>
    </location>
</feature>
<dbReference type="Proteomes" id="UP000251835">
    <property type="component" value="Unassembled WGS sequence"/>
</dbReference>
<dbReference type="EMBL" id="QENZ01000005">
    <property type="protein sequence ID" value="PVX49956.1"/>
    <property type="molecule type" value="Genomic_DNA"/>
</dbReference>
<sequence>MKFNYLLILLSFLFLYSCNNSPHNTTNNRNNEYIINGYVINKDNEIVLLSDSVGNELNRATVRENRFSLIGKPNVNIAFLHFKNDEKHPIFLDALTYEIRVWDNNPNRFFINSSHPGQLAYNEYQKELANIDRKLFLSSLSATRSNTSNGNQLKKPYTSLINKRKKLSANYIKKNTANYISLFELNRSVEYLEREKVELLYSALDTVLLNTPTGTELTKKLKQLVKPLEVTELKSEKITVDKTPVIKPTPKPNKPERLPASQFSGLSPEGYLVDLQDIVSKNKVVMLDFWGSWCQPCRMQNPFWNRQYKKYHDKGFEIISIAEETEESRPYLEGAISEDNMIWQHIVDENHAIAELYRAFSLPHAVLIDNEGRVIYYKATARDVQEFLEANFAE</sequence>
<dbReference type="RefSeq" id="WP_116496817.1">
    <property type="nucleotide sequence ID" value="NZ_QENZ01000005.1"/>
</dbReference>
<evidence type="ECO:0000313" key="7">
    <source>
        <dbReference type="EMBL" id="PVX49956.1"/>
    </source>
</evidence>
<feature type="domain" description="Thioredoxin" evidence="6">
    <location>
        <begin position="254"/>
        <end position="394"/>
    </location>
</feature>
<dbReference type="Pfam" id="PF00578">
    <property type="entry name" value="AhpC-TSA"/>
    <property type="match status" value="1"/>
</dbReference>
<evidence type="ECO:0000259" key="6">
    <source>
        <dbReference type="PROSITE" id="PS51352"/>
    </source>
</evidence>
<dbReference type="InterPro" id="IPR036249">
    <property type="entry name" value="Thioredoxin-like_sf"/>
</dbReference>
<dbReference type="OrthoDB" id="9794348at2"/>
<keyword evidence="7" id="KW-0413">Isomerase</keyword>
<dbReference type="InterPro" id="IPR013766">
    <property type="entry name" value="Thioredoxin_domain"/>
</dbReference>
<dbReference type="SUPFAM" id="SSF52833">
    <property type="entry name" value="Thioredoxin-like"/>
    <property type="match status" value="1"/>
</dbReference>
<keyword evidence="2" id="KW-0201">Cytochrome c-type biogenesis</keyword>
<keyword evidence="8" id="KW-1185">Reference proteome</keyword>